<dbReference type="AlphaFoldDB" id="A0A328B0X3"/>
<keyword evidence="3" id="KW-1185">Reference proteome</keyword>
<dbReference type="OrthoDB" id="7211175at2"/>
<proteinExistence type="predicted"/>
<gene>
    <name evidence="2" type="ORF">DJ021_11895</name>
</gene>
<dbReference type="EMBL" id="QFYP01000001">
    <property type="protein sequence ID" value="RAK60457.1"/>
    <property type="molecule type" value="Genomic_DNA"/>
</dbReference>
<evidence type="ECO:0008006" key="4">
    <source>
        <dbReference type="Google" id="ProtNLM"/>
    </source>
</evidence>
<dbReference type="RefSeq" id="WP_111457750.1">
    <property type="nucleotide sequence ID" value="NZ_QFYP01000001.1"/>
</dbReference>
<feature type="chain" id="PRO_5016253865" description="Lectin-like protein BA14k" evidence="1">
    <location>
        <begin position="24"/>
        <end position="91"/>
    </location>
</feature>
<evidence type="ECO:0000256" key="1">
    <source>
        <dbReference type="SAM" id="SignalP"/>
    </source>
</evidence>
<reference evidence="3" key="1">
    <citation type="submission" date="2018-05" db="EMBL/GenBank/DDBJ databases">
        <authorList>
            <person name="Li X."/>
        </authorList>
    </citation>
    <scope>NUCLEOTIDE SEQUENCE [LARGE SCALE GENOMIC DNA]</scope>
    <source>
        <strain evidence="3">HKS-05</strain>
    </source>
</reference>
<dbReference type="Proteomes" id="UP000249842">
    <property type="component" value="Unassembled WGS sequence"/>
</dbReference>
<accession>A0A328B0X3</accession>
<protein>
    <recommendedName>
        <fullName evidence="4">Lectin-like protein BA14k</fullName>
    </recommendedName>
</protein>
<evidence type="ECO:0000313" key="2">
    <source>
        <dbReference type="EMBL" id="RAK60457.1"/>
    </source>
</evidence>
<evidence type="ECO:0000313" key="3">
    <source>
        <dbReference type="Proteomes" id="UP000249842"/>
    </source>
</evidence>
<keyword evidence="1" id="KW-0732">Signal</keyword>
<sequence>MRKLITAALAAAAFAGAAGVATAQPVVVERYGHWDHAWGVVPPPPPRAMRHWRGHEAAWYGHVHNCMVRSHYYDPRRDMYREGRRWVPCND</sequence>
<comment type="caution">
    <text evidence="2">The sequence shown here is derived from an EMBL/GenBank/DDBJ whole genome shotgun (WGS) entry which is preliminary data.</text>
</comment>
<feature type="signal peptide" evidence="1">
    <location>
        <begin position="1"/>
        <end position="23"/>
    </location>
</feature>
<name>A0A328B0X3_9CAUL</name>
<organism evidence="2 3">
    <name type="scientific">Phenylobacterium hankyongense</name>
    <dbReference type="NCBI Taxonomy" id="1813876"/>
    <lineage>
        <taxon>Bacteria</taxon>
        <taxon>Pseudomonadati</taxon>
        <taxon>Pseudomonadota</taxon>
        <taxon>Alphaproteobacteria</taxon>
        <taxon>Caulobacterales</taxon>
        <taxon>Caulobacteraceae</taxon>
        <taxon>Phenylobacterium</taxon>
    </lineage>
</organism>